<dbReference type="Gramene" id="mRNA:HanXRQr2_Chr11g0468221">
    <property type="protein sequence ID" value="mRNA:HanXRQr2_Chr11g0468221"/>
    <property type="gene ID" value="HanXRQr2_Chr11g0468221"/>
</dbReference>
<dbReference type="EMBL" id="CM007900">
    <property type="protein sequence ID" value="OTG06659.1"/>
    <property type="molecule type" value="Genomic_DNA"/>
</dbReference>
<evidence type="ECO:0000313" key="3">
    <source>
        <dbReference type="EMBL" id="OTG06659.1"/>
    </source>
</evidence>
<dbReference type="Proteomes" id="UP000215914">
    <property type="component" value="Chromosome 11"/>
</dbReference>
<proteinExistence type="predicted"/>
<dbReference type="InParanoid" id="A0A251T7C0"/>
<evidence type="ECO:0000313" key="4">
    <source>
        <dbReference type="Proteomes" id="UP000215914"/>
    </source>
</evidence>
<reference evidence="2 4" key="1">
    <citation type="journal article" date="2017" name="Nature">
        <title>The sunflower genome provides insights into oil metabolism, flowering and Asterid evolution.</title>
        <authorList>
            <person name="Badouin H."/>
            <person name="Gouzy J."/>
            <person name="Grassa C.J."/>
            <person name="Murat F."/>
            <person name="Staton S.E."/>
            <person name="Cottret L."/>
            <person name="Lelandais-Briere C."/>
            <person name="Owens G.L."/>
            <person name="Carrere S."/>
            <person name="Mayjonade B."/>
            <person name="Legrand L."/>
            <person name="Gill N."/>
            <person name="Kane N.C."/>
            <person name="Bowers J.E."/>
            <person name="Hubner S."/>
            <person name="Bellec A."/>
            <person name="Berard A."/>
            <person name="Berges H."/>
            <person name="Blanchet N."/>
            <person name="Boniface M.C."/>
            <person name="Brunel D."/>
            <person name="Catrice O."/>
            <person name="Chaidir N."/>
            <person name="Claudel C."/>
            <person name="Donnadieu C."/>
            <person name="Faraut T."/>
            <person name="Fievet G."/>
            <person name="Helmstetter N."/>
            <person name="King M."/>
            <person name="Knapp S.J."/>
            <person name="Lai Z."/>
            <person name="Le Paslier M.C."/>
            <person name="Lippi Y."/>
            <person name="Lorenzon L."/>
            <person name="Mandel J.R."/>
            <person name="Marage G."/>
            <person name="Marchand G."/>
            <person name="Marquand E."/>
            <person name="Bret-Mestries E."/>
            <person name="Morien E."/>
            <person name="Nambeesan S."/>
            <person name="Nguyen T."/>
            <person name="Pegot-Espagnet P."/>
            <person name="Pouilly N."/>
            <person name="Raftis F."/>
            <person name="Sallet E."/>
            <person name="Schiex T."/>
            <person name="Thomas J."/>
            <person name="Vandecasteele C."/>
            <person name="Vares D."/>
            <person name="Vear F."/>
            <person name="Vautrin S."/>
            <person name="Crespi M."/>
            <person name="Mangin B."/>
            <person name="Burke J.M."/>
            <person name="Salse J."/>
            <person name="Munos S."/>
            <person name="Vincourt P."/>
            <person name="Rieseberg L.H."/>
            <person name="Langlade N.B."/>
        </authorList>
    </citation>
    <scope>NUCLEOTIDE SEQUENCE [LARGE SCALE GENOMIC DNA]</scope>
    <source>
        <strain evidence="4">cv. SF193</strain>
        <tissue evidence="2">Leaves</tissue>
    </source>
</reference>
<protein>
    <submittedName>
        <fullName evidence="3">Uncharacterized protein</fullName>
    </submittedName>
</protein>
<keyword evidence="1" id="KW-0732">Signal</keyword>
<dbReference type="EMBL" id="MNCJ02000326">
    <property type="protein sequence ID" value="KAF5780103.1"/>
    <property type="molecule type" value="Genomic_DNA"/>
</dbReference>
<accession>A0A251T7C0</accession>
<feature type="signal peptide" evidence="1">
    <location>
        <begin position="1"/>
        <end position="22"/>
    </location>
</feature>
<reference evidence="3" key="2">
    <citation type="submission" date="2017-02" db="EMBL/GenBank/DDBJ databases">
        <title>Sunflower complete genome.</title>
        <authorList>
            <person name="Langlade N."/>
            <person name="Munos S."/>
        </authorList>
    </citation>
    <scope>NUCLEOTIDE SEQUENCE [LARGE SCALE GENOMIC DNA]</scope>
    <source>
        <tissue evidence="3">Leaves</tissue>
    </source>
</reference>
<evidence type="ECO:0000313" key="2">
    <source>
        <dbReference type="EMBL" id="KAF5780103.1"/>
    </source>
</evidence>
<name>A0A251T7C0_HELAN</name>
<gene>
    <name evidence="3" type="ORF">HannXRQ_Chr11g0321711</name>
    <name evidence="2" type="ORF">HanXRQr2_Chr11g0468221</name>
</gene>
<dbReference type="AlphaFoldDB" id="A0A251T7C0"/>
<keyword evidence="4" id="KW-1185">Reference proteome</keyword>
<organism evidence="3 4">
    <name type="scientific">Helianthus annuus</name>
    <name type="common">Common sunflower</name>
    <dbReference type="NCBI Taxonomy" id="4232"/>
    <lineage>
        <taxon>Eukaryota</taxon>
        <taxon>Viridiplantae</taxon>
        <taxon>Streptophyta</taxon>
        <taxon>Embryophyta</taxon>
        <taxon>Tracheophyta</taxon>
        <taxon>Spermatophyta</taxon>
        <taxon>Magnoliopsida</taxon>
        <taxon>eudicotyledons</taxon>
        <taxon>Gunneridae</taxon>
        <taxon>Pentapetalae</taxon>
        <taxon>asterids</taxon>
        <taxon>campanulids</taxon>
        <taxon>Asterales</taxon>
        <taxon>Asteraceae</taxon>
        <taxon>Asteroideae</taxon>
        <taxon>Heliantheae alliance</taxon>
        <taxon>Heliantheae</taxon>
        <taxon>Helianthus</taxon>
    </lineage>
</organism>
<sequence length="74" mass="8207">MKSSDVTLFLVLLYSLLILSEGRKLQSSPQPVINDSSGIMNKTKGENHRYLLPAGGCWKCWDDEPHPPPKTPLG</sequence>
<feature type="chain" id="PRO_5012332152" evidence="1">
    <location>
        <begin position="23"/>
        <end position="74"/>
    </location>
</feature>
<evidence type="ECO:0000256" key="1">
    <source>
        <dbReference type="SAM" id="SignalP"/>
    </source>
</evidence>
<reference evidence="2" key="3">
    <citation type="submission" date="2020-06" db="EMBL/GenBank/DDBJ databases">
        <title>Helianthus annuus Genome sequencing and assembly Release 2.</title>
        <authorList>
            <person name="Gouzy J."/>
            <person name="Langlade N."/>
            <person name="Munos S."/>
        </authorList>
    </citation>
    <scope>NUCLEOTIDE SEQUENCE</scope>
    <source>
        <tissue evidence="2">Leaves</tissue>
    </source>
</reference>